<protein>
    <submittedName>
        <fullName evidence="1">Uncharacterized protein</fullName>
    </submittedName>
</protein>
<sequence length="110" mass="12468">MPEGRAWFARYHASSVPVTDVHDPFIRWLRPGASDNNIDLVISVIERCDESVLGTSRKFYGRKTLSGQDTLFCSAFTINHKGELLVNHFNLNLQTRRGSSWDKPTALVCM</sequence>
<dbReference type="HOGENOM" id="CLU_2172821_0_0_1"/>
<keyword evidence="2" id="KW-1185">Reference proteome</keyword>
<dbReference type="STRING" id="1037660.A0A066WNG7"/>
<comment type="caution">
    <text evidence="1">The sequence shown here is derived from an EMBL/GenBank/DDBJ whole genome shotgun (WGS) entry which is preliminary data.</text>
</comment>
<name>A0A066WNG7_TILAU</name>
<dbReference type="GeneID" id="25263903"/>
<dbReference type="Proteomes" id="UP000027361">
    <property type="component" value="Unassembled WGS sequence"/>
</dbReference>
<proteinExistence type="predicted"/>
<dbReference type="AlphaFoldDB" id="A0A066WNG7"/>
<dbReference type="SUPFAM" id="SSF56317">
    <property type="entry name" value="Carbon-nitrogen hydrolase"/>
    <property type="match status" value="1"/>
</dbReference>
<accession>A0A066WNG7</accession>
<evidence type="ECO:0000313" key="1">
    <source>
        <dbReference type="EMBL" id="KDN52170.1"/>
    </source>
</evidence>
<dbReference type="OrthoDB" id="10250282at2759"/>
<organism evidence="1 2">
    <name type="scientific">Tilletiaria anomala (strain ATCC 24038 / CBS 436.72 / UBC 951)</name>
    <dbReference type="NCBI Taxonomy" id="1037660"/>
    <lineage>
        <taxon>Eukaryota</taxon>
        <taxon>Fungi</taxon>
        <taxon>Dikarya</taxon>
        <taxon>Basidiomycota</taxon>
        <taxon>Ustilaginomycotina</taxon>
        <taxon>Exobasidiomycetes</taxon>
        <taxon>Georgefischeriales</taxon>
        <taxon>Tilletiariaceae</taxon>
        <taxon>Tilletiaria</taxon>
    </lineage>
</organism>
<dbReference type="RefSeq" id="XP_013245017.1">
    <property type="nucleotide sequence ID" value="XM_013389563.1"/>
</dbReference>
<dbReference type="InParanoid" id="A0A066WNG7"/>
<dbReference type="InterPro" id="IPR036526">
    <property type="entry name" value="C-N_Hydrolase_sf"/>
</dbReference>
<dbReference type="EMBL" id="JMSN01000013">
    <property type="protein sequence ID" value="KDN52170.1"/>
    <property type="molecule type" value="Genomic_DNA"/>
</dbReference>
<dbReference type="Gene3D" id="3.60.110.10">
    <property type="entry name" value="Carbon-nitrogen hydrolase"/>
    <property type="match status" value="1"/>
</dbReference>
<evidence type="ECO:0000313" key="2">
    <source>
        <dbReference type="Proteomes" id="UP000027361"/>
    </source>
</evidence>
<reference evidence="1 2" key="1">
    <citation type="submission" date="2014-05" db="EMBL/GenBank/DDBJ databases">
        <title>Draft genome sequence of a rare smut relative, Tilletiaria anomala UBC 951.</title>
        <authorList>
            <consortium name="DOE Joint Genome Institute"/>
            <person name="Toome M."/>
            <person name="Kuo A."/>
            <person name="Henrissat B."/>
            <person name="Lipzen A."/>
            <person name="Tritt A."/>
            <person name="Yoshinaga Y."/>
            <person name="Zane M."/>
            <person name="Barry K."/>
            <person name="Grigoriev I.V."/>
            <person name="Spatafora J.W."/>
            <person name="Aimea M.C."/>
        </authorList>
    </citation>
    <scope>NUCLEOTIDE SEQUENCE [LARGE SCALE GENOMIC DNA]</scope>
    <source>
        <strain evidence="1 2">UBC 951</strain>
    </source>
</reference>
<gene>
    <name evidence="1" type="ORF">K437DRAFT_254551</name>
</gene>